<dbReference type="Proteomes" id="UP000295433">
    <property type="component" value="Unassembled WGS sequence"/>
</dbReference>
<dbReference type="InterPro" id="IPR051311">
    <property type="entry name" value="DedA_domain"/>
</dbReference>
<accession>A0A4R3VEQ9</accession>
<keyword evidence="4" id="KW-1185">Reference proteome</keyword>
<comment type="caution">
    <text evidence="3">The sequence shown here is derived from an EMBL/GenBank/DDBJ whole genome shotgun (WGS) entry which is preliminary data.</text>
</comment>
<keyword evidence="1" id="KW-1133">Transmembrane helix</keyword>
<gene>
    <name evidence="3" type="ORF">EDC54_11822</name>
</gene>
<name>A0A4R3VEQ9_9GAMM</name>
<feature type="transmembrane region" description="Helical" evidence="1">
    <location>
        <begin position="88"/>
        <end position="109"/>
    </location>
</feature>
<keyword evidence="1" id="KW-0812">Transmembrane</keyword>
<dbReference type="Pfam" id="PF09335">
    <property type="entry name" value="VTT_dom"/>
    <property type="match status" value="1"/>
</dbReference>
<reference evidence="3 4" key="1">
    <citation type="submission" date="2019-03" db="EMBL/GenBank/DDBJ databases">
        <title>Genomic Encyclopedia of Type Strains, Phase IV (KMG-IV): sequencing the most valuable type-strain genomes for metagenomic binning, comparative biology and taxonomic classification.</title>
        <authorList>
            <person name="Goeker M."/>
        </authorList>
    </citation>
    <scope>NUCLEOTIDE SEQUENCE [LARGE SCALE GENOMIC DNA]</scope>
    <source>
        <strain evidence="3 4">DSM 16730</strain>
    </source>
</reference>
<organism evidence="3 4">
    <name type="scientific">Samsonia erythrinae</name>
    <dbReference type="NCBI Taxonomy" id="160434"/>
    <lineage>
        <taxon>Bacteria</taxon>
        <taxon>Pseudomonadati</taxon>
        <taxon>Pseudomonadota</taxon>
        <taxon>Gammaproteobacteria</taxon>
        <taxon>Enterobacterales</taxon>
        <taxon>Pectobacteriaceae</taxon>
        <taxon>Samsonia</taxon>
    </lineage>
</organism>
<protein>
    <submittedName>
        <fullName evidence="3">Membrane protein YqaA with SNARE-associated domain</fullName>
    </submittedName>
</protein>
<dbReference type="EMBL" id="SMBY01000018">
    <property type="protein sequence ID" value="TCV02212.1"/>
    <property type="molecule type" value="Genomic_DNA"/>
</dbReference>
<sequence>MVSEFWAVCSLFGSSLLSATLLPGSSEVLLVTLLLTDVAQPCLLIVVATVGNSLGGLINIFIGRLLPQPKQQSGYTVAMRWLQRYGPAALLFSWVPVIGDLLCVIAGWLRMPWAKSAIFISVGKALRYLVLTGITLQGMVWWP</sequence>
<dbReference type="PANTHER" id="PTHR42709:SF4">
    <property type="entry name" value="INNER MEMBRANE PROTEIN YQAA"/>
    <property type="match status" value="1"/>
</dbReference>
<dbReference type="GO" id="GO:0005886">
    <property type="term" value="C:plasma membrane"/>
    <property type="evidence" value="ECO:0007669"/>
    <property type="project" value="UniProtKB-ARBA"/>
</dbReference>
<dbReference type="PANTHER" id="PTHR42709">
    <property type="entry name" value="ALKALINE PHOSPHATASE LIKE PROTEIN"/>
    <property type="match status" value="1"/>
</dbReference>
<proteinExistence type="predicted"/>
<feature type="domain" description="VTT" evidence="2">
    <location>
        <begin position="29"/>
        <end position="134"/>
    </location>
</feature>
<dbReference type="AlphaFoldDB" id="A0A4R3VEQ9"/>
<evidence type="ECO:0000313" key="3">
    <source>
        <dbReference type="EMBL" id="TCV02212.1"/>
    </source>
</evidence>
<feature type="transmembrane region" description="Helical" evidence="1">
    <location>
        <begin position="43"/>
        <end position="67"/>
    </location>
</feature>
<evidence type="ECO:0000313" key="4">
    <source>
        <dbReference type="Proteomes" id="UP000295433"/>
    </source>
</evidence>
<keyword evidence="1" id="KW-0472">Membrane</keyword>
<evidence type="ECO:0000256" key="1">
    <source>
        <dbReference type="SAM" id="Phobius"/>
    </source>
</evidence>
<evidence type="ECO:0000259" key="2">
    <source>
        <dbReference type="Pfam" id="PF09335"/>
    </source>
</evidence>
<dbReference type="InterPro" id="IPR032816">
    <property type="entry name" value="VTT_dom"/>
</dbReference>